<gene>
    <name evidence="9" type="ORF">DBR06_SOUSAS231210001</name>
</gene>
<keyword evidence="4" id="KW-0489">Methyltransferase</keyword>
<proteinExistence type="predicted"/>
<dbReference type="GO" id="GO:0032259">
    <property type="term" value="P:methylation"/>
    <property type="evidence" value="ECO:0007669"/>
    <property type="project" value="UniProtKB-KW"/>
</dbReference>
<reference evidence="9 10" key="1">
    <citation type="journal article" date="2018" name="Genomics">
        <title>Molecular footprints of inshore aquatic adaptation in Indo-Pacific humpback dolphin (Sousa chinensis).</title>
        <authorList>
            <person name="Ming Y."/>
            <person name="Jian J."/>
            <person name="Yu F."/>
            <person name="Yu X."/>
            <person name="Wang J."/>
            <person name="Liu W."/>
        </authorList>
    </citation>
    <scope>NUCLEOTIDE SEQUENCE [LARGE SCALE GENOMIC DNA]</scope>
    <source>
        <strain evidence="9">MY-2018</strain>
        <tissue evidence="9">Skin</tissue>
    </source>
</reference>
<organism evidence="9 10">
    <name type="scientific">Sousa chinensis</name>
    <name type="common">Indo-pacific humpbacked dolphin</name>
    <name type="synonym">Steno chinensis</name>
    <dbReference type="NCBI Taxonomy" id="103600"/>
    <lineage>
        <taxon>Eukaryota</taxon>
        <taxon>Metazoa</taxon>
        <taxon>Chordata</taxon>
        <taxon>Craniata</taxon>
        <taxon>Vertebrata</taxon>
        <taxon>Euteleostomi</taxon>
        <taxon>Mammalia</taxon>
        <taxon>Eutheria</taxon>
        <taxon>Laurasiatheria</taxon>
        <taxon>Artiodactyla</taxon>
        <taxon>Whippomorpha</taxon>
        <taxon>Cetacea</taxon>
        <taxon>Odontoceti</taxon>
        <taxon>Delphinidae</taxon>
        <taxon>Sousa</taxon>
    </lineage>
</organism>
<keyword evidence="6" id="KW-0949">S-adenosyl-L-methionine</keyword>
<comment type="subcellular location">
    <subcellularLocation>
        <location evidence="1">Cytoplasm</location>
    </subcellularLocation>
</comment>
<evidence type="ECO:0000256" key="4">
    <source>
        <dbReference type="ARBA" id="ARBA00022603"/>
    </source>
</evidence>
<evidence type="ECO:0000256" key="1">
    <source>
        <dbReference type="ARBA" id="ARBA00004496"/>
    </source>
</evidence>
<dbReference type="PANTHER" id="PTHR12197">
    <property type="entry name" value="HISTONE-LYSINE N-METHYLTRANSFERASE SMYD"/>
    <property type="match status" value="1"/>
</dbReference>
<dbReference type="PANTHER" id="PTHR12197:SF193">
    <property type="entry name" value="N-LYSINE METHYLTRANSFERASE SMYD2"/>
    <property type="match status" value="1"/>
</dbReference>
<comment type="caution">
    <text evidence="9">The sequence shown here is derived from an EMBL/GenBank/DDBJ whole genome shotgun (WGS) entry which is preliminary data.</text>
</comment>
<evidence type="ECO:0000256" key="3">
    <source>
        <dbReference type="ARBA" id="ARBA00022490"/>
    </source>
</evidence>
<sequence length="73" mass="8308">GSAVFPDVALMNHSCCPNVIVTYKGTLAEVRAVQEIHPGEEVFTSYIDLLYPTEDRNDRLRDSYFFTCECQEC</sequence>
<accession>A0A484H065</accession>
<dbReference type="FunFam" id="2.170.270.10:FF:000013">
    <property type="entry name" value="Histone-lysine N-methyltransferase SMYD1 isoform 1"/>
    <property type="match status" value="1"/>
</dbReference>
<evidence type="ECO:0000256" key="5">
    <source>
        <dbReference type="ARBA" id="ARBA00022679"/>
    </source>
</evidence>
<dbReference type="SUPFAM" id="SSF82199">
    <property type="entry name" value="SET domain"/>
    <property type="match status" value="1"/>
</dbReference>
<evidence type="ECO:0000256" key="6">
    <source>
        <dbReference type="ARBA" id="ARBA00022691"/>
    </source>
</evidence>
<evidence type="ECO:0000256" key="7">
    <source>
        <dbReference type="ARBA" id="ARBA00047571"/>
    </source>
</evidence>
<dbReference type="Proteomes" id="UP000295264">
    <property type="component" value="Unassembled WGS sequence"/>
</dbReference>
<dbReference type="Gene3D" id="2.170.270.10">
    <property type="entry name" value="SET domain"/>
    <property type="match status" value="1"/>
</dbReference>
<dbReference type="PROSITE" id="PS50280">
    <property type="entry name" value="SET"/>
    <property type="match status" value="1"/>
</dbReference>
<keyword evidence="3" id="KW-0963">Cytoplasm</keyword>
<keyword evidence="10" id="KW-1185">Reference proteome</keyword>
<name>A0A484H065_SOUCH</name>
<dbReference type="GO" id="GO:0005737">
    <property type="term" value="C:cytoplasm"/>
    <property type="evidence" value="ECO:0007669"/>
    <property type="project" value="UniProtKB-SubCell"/>
</dbReference>
<protein>
    <recommendedName>
        <fullName evidence="2">[histone H3]-lysine(4) N-trimethyltransferase</fullName>
        <ecNumber evidence="2">2.1.1.354</ecNumber>
    </recommendedName>
</protein>
<evidence type="ECO:0000313" key="10">
    <source>
        <dbReference type="Proteomes" id="UP000295264"/>
    </source>
</evidence>
<feature type="non-terminal residue" evidence="9">
    <location>
        <position position="73"/>
    </location>
</feature>
<evidence type="ECO:0000259" key="8">
    <source>
        <dbReference type="PROSITE" id="PS50280"/>
    </source>
</evidence>
<evidence type="ECO:0000256" key="2">
    <source>
        <dbReference type="ARBA" id="ARBA00012182"/>
    </source>
</evidence>
<dbReference type="InterPro" id="IPR001214">
    <property type="entry name" value="SET_dom"/>
</dbReference>
<dbReference type="Pfam" id="PF00856">
    <property type="entry name" value="SET"/>
    <property type="match status" value="1"/>
</dbReference>
<dbReference type="GO" id="GO:0005634">
    <property type="term" value="C:nucleus"/>
    <property type="evidence" value="ECO:0007669"/>
    <property type="project" value="TreeGrafter"/>
</dbReference>
<dbReference type="GO" id="GO:0140999">
    <property type="term" value="F:histone H3K4 trimethyltransferase activity"/>
    <property type="evidence" value="ECO:0007669"/>
    <property type="project" value="UniProtKB-EC"/>
</dbReference>
<keyword evidence="5" id="KW-0808">Transferase</keyword>
<dbReference type="AlphaFoldDB" id="A0A484H065"/>
<dbReference type="InterPro" id="IPR050869">
    <property type="entry name" value="H3K4_H4K5_MeTrfase"/>
</dbReference>
<comment type="catalytic activity">
    <reaction evidence="7">
        <text>L-lysyl(4)-[histone H3] + 3 S-adenosyl-L-methionine = N(6),N(6),N(6)-trimethyl-L-lysyl(4)-[histone H3] + 3 S-adenosyl-L-homocysteine + 3 H(+)</text>
        <dbReference type="Rhea" id="RHEA:60260"/>
        <dbReference type="Rhea" id="RHEA-COMP:15537"/>
        <dbReference type="Rhea" id="RHEA-COMP:15547"/>
        <dbReference type="ChEBI" id="CHEBI:15378"/>
        <dbReference type="ChEBI" id="CHEBI:29969"/>
        <dbReference type="ChEBI" id="CHEBI:57856"/>
        <dbReference type="ChEBI" id="CHEBI:59789"/>
        <dbReference type="ChEBI" id="CHEBI:61961"/>
        <dbReference type="EC" id="2.1.1.354"/>
    </reaction>
</comment>
<dbReference type="InterPro" id="IPR046341">
    <property type="entry name" value="SET_dom_sf"/>
</dbReference>
<feature type="non-terminal residue" evidence="9">
    <location>
        <position position="1"/>
    </location>
</feature>
<dbReference type="EC" id="2.1.1.354" evidence="2"/>
<evidence type="ECO:0000313" key="9">
    <source>
        <dbReference type="EMBL" id="TEA41435.1"/>
    </source>
</evidence>
<feature type="domain" description="SET" evidence="8">
    <location>
        <begin position="1"/>
        <end position="47"/>
    </location>
</feature>
<dbReference type="EMBL" id="QWLN02001316">
    <property type="protein sequence ID" value="TEA41435.1"/>
    <property type="molecule type" value="Genomic_DNA"/>
</dbReference>